<comment type="caution">
    <text evidence="2">The sequence shown here is derived from an EMBL/GenBank/DDBJ whole genome shotgun (WGS) entry which is preliminary data.</text>
</comment>
<evidence type="ECO:0000313" key="2">
    <source>
        <dbReference type="EMBL" id="MCQ6957980.1"/>
    </source>
</evidence>
<organism evidence="2 3">
    <name type="scientific">Mucilaginibacter aquariorum</name>
    <dbReference type="NCBI Taxonomy" id="2967225"/>
    <lineage>
        <taxon>Bacteria</taxon>
        <taxon>Pseudomonadati</taxon>
        <taxon>Bacteroidota</taxon>
        <taxon>Sphingobacteriia</taxon>
        <taxon>Sphingobacteriales</taxon>
        <taxon>Sphingobacteriaceae</taxon>
        <taxon>Mucilaginibacter</taxon>
    </lineage>
</organism>
<evidence type="ECO:0008006" key="4">
    <source>
        <dbReference type="Google" id="ProtNLM"/>
    </source>
</evidence>
<keyword evidence="3" id="KW-1185">Reference proteome</keyword>
<accession>A0ABT1T0I5</accession>
<protein>
    <recommendedName>
        <fullName evidence="4">DUF4369 domain-containing protein</fullName>
    </recommendedName>
</protein>
<evidence type="ECO:0000256" key="1">
    <source>
        <dbReference type="SAM" id="SignalP"/>
    </source>
</evidence>
<evidence type="ECO:0000313" key="3">
    <source>
        <dbReference type="Proteomes" id="UP001204376"/>
    </source>
</evidence>
<proteinExistence type="predicted"/>
<dbReference type="RefSeq" id="WP_256538165.1">
    <property type="nucleotide sequence ID" value="NZ_JANHOH010000001.1"/>
</dbReference>
<feature type="signal peptide" evidence="1">
    <location>
        <begin position="1"/>
        <end position="23"/>
    </location>
</feature>
<feature type="chain" id="PRO_5045720616" description="DUF4369 domain-containing protein" evidence="1">
    <location>
        <begin position="24"/>
        <end position="202"/>
    </location>
</feature>
<name>A0ABT1T0I5_9SPHI</name>
<dbReference type="Proteomes" id="UP001204376">
    <property type="component" value="Unassembled WGS sequence"/>
</dbReference>
<dbReference type="EMBL" id="JANHOH010000001">
    <property type="protein sequence ID" value="MCQ6957980.1"/>
    <property type="molecule type" value="Genomic_DNA"/>
</dbReference>
<sequence length="202" mass="22794">MASTFTKVVFCIIGLLIAFNVKAQKHDFVITANGDTINCKISKPFYSGVFRYKTDDGKSVKMDDPTKIKEYYTAKNNTYFLSAYGGRSKGWSFFTVIEKGKITLLEGRTQYPGMMGANGVMTGGSSSTEWYVKKGSDTVKEIKTSSWSLLGKSHKSRKNDFEEMISDNADVLNKYKAEDKFSFKQIRNLIHIYNTGEPLKED</sequence>
<reference evidence="2 3" key="1">
    <citation type="submission" date="2022-07" db="EMBL/GenBank/DDBJ databases">
        <title>Mucilaginibacter sp. JC4.</title>
        <authorList>
            <person name="Le V."/>
            <person name="Ko S.-R."/>
            <person name="Ahn C.-Y."/>
            <person name="Oh H.-M."/>
        </authorList>
    </citation>
    <scope>NUCLEOTIDE SEQUENCE [LARGE SCALE GENOMIC DNA]</scope>
    <source>
        <strain evidence="2 3">JC4</strain>
    </source>
</reference>
<gene>
    <name evidence="2" type="ORF">NPE20_08425</name>
</gene>
<keyword evidence="1" id="KW-0732">Signal</keyword>